<evidence type="ECO:0000313" key="2">
    <source>
        <dbReference type="EMBL" id="NII07995.1"/>
    </source>
</evidence>
<feature type="chain" id="PRO_5031447016" description="Bulb-type lectin domain-containing protein" evidence="1">
    <location>
        <begin position="22"/>
        <end position="541"/>
    </location>
</feature>
<sequence length="541" mass="59465">MHRRKLIALLTAGLLAFGAHAQNVDTSTMNDHVFAAYQGWFHCPGDPGDNSNWFHWSYISQLVPDAKMVSIPNYPITDEYPAESRCPVPGLTVNGQQAYFFTSLALGTAELHFRWMKEYGIDGAMLQRFLGSTDSYYQENDIVLRHAFQAAQDNGRTIMIEYDMSGNFNNTQTQADEDAIFNHITSDWTHLVNDLHVLDNPMYQQHNGKPVISLWGMGRPADELWGVKPALASRVIDWFKNTQHMTVIGGVSPFWMELPEWKDVLAKLDVIQPWNVGAFGGDSDLPWQLQNRIEPQLAATQAAGQLYMPTVFPASSGRDQNNGNQPTEGAASLGGAFFWHQAFDDRSAGVRTIKIAMFDELGEGTSLLKTARNASETPSQMAWLNLDVDGYSLPHDWNLRIAHEVVSLFHGGTGYTRNTPTDPGPFDTSIPECGVLGPNQVVTVAQPVVSCDGHTSLRQQADGSAGLYRDGVQTATIGKTGGTQGTLIMQGDGNFVSYGADGKPEWATSTENHGGAYLYVRNDGGVQVIYQGAPIWSFPTP</sequence>
<evidence type="ECO:0000313" key="3">
    <source>
        <dbReference type="Proteomes" id="UP000490980"/>
    </source>
</evidence>
<comment type="caution">
    <text evidence="2">The sequence shown here is derived from an EMBL/GenBank/DDBJ whole genome shotgun (WGS) entry which is preliminary data.</text>
</comment>
<feature type="signal peptide" evidence="1">
    <location>
        <begin position="1"/>
        <end position="21"/>
    </location>
</feature>
<accession>A0A7X5UCK2</accession>
<dbReference type="RefSeq" id="WP_166950322.1">
    <property type="nucleotide sequence ID" value="NZ_JAARLZ010000009.1"/>
</dbReference>
<protein>
    <recommendedName>
        <fullName evidence="4">Bulb-type lectin domain-containing protein</fullName>
    </recommendedName>
</protein>
<evidence type="ECO:0000256" key="1">
    <source>
        <dbReference type="SAM" id="SignalP"/>
    </source>
</evidence>
<dbReference type="InterPro" id="IPR036426">
    <property type="entry name" value="Bulb-type_lectin_dom_sf"/>
</dbReference>
<name>A0A7X5UCK2_9GAMM</name>
<dbReference type="Gene3D" id="3.20.20.80">
    <property type="entry name" value="Glycosidases"/>
    <property type="match status" value="1"/>
</dbReference>
<evidence type="ECO:0008006" key="4">
    <source>
        <dbReference type="Google" id="ProtNLM"/>
    </source>
</evidence>
<dbReference type="AlphaFoldDB" id="A0A7X5UCK2"/>
<gene>
    <name evidence="2" type="ORF">HBF25_16550</name>
</gene>
<dbReference type="Gene3D" id="2.90.10.10">
    <property type="entry name" value="Bulb-type lectin domain"/>
    <property type="match status" value="1"/>
</dbReference>
<dbReference type="Proteomes" id="UP000490980">
    <property type="component" value="Unassembled WGS sequence"/>
</dbReference>
<reference evidence="2 3" key="1">
    <citation type="submission" date="2020-03" db="EMBL/GenBank/DDBJ databases">
        <authorList>
            <person name="Lai Q."/>
        </authorList>
    </citation>
    <scope>NUCLEOTIDE SEQUENCE [LARGE SCALE GENOMIC DNA]</scope>
    <source>
        <strain evidence="2 3">CCUG 25036</strain>
    </source>
</reference>
<keyword evidence="1" id="KW-0732">Signal</keyword>
<dbReference type="EMBL" id="JAARLZ010000009">
    <property type="protein sequence ID" value="NII07995.1"/>
    <property type="molecule type" value="Genomic_DNA"/>
</dbReference>
<keyword evidence="3" id="KW-1185">Reference proteome</keyword>
<proteinExistence type="predicted"/>
<organism evidence="2 3">
    <name type="scientific">Luteibacter anthropi</name>
    <dbReference type="NCBI Taxonomy" id="564369"/>
    <lineage>
        <taxon>Bacteria</taxon>
        <taxon>Pseudomonadati</taxon>
        <taxon>Pseudomonadota</taxon>
        <taxon>Gammaproteobacteria</taxon>
        <taxon>Lysobacterales</taxon>
        <taxon>Rhodanobacteraceae</taxon>
        <taxon>Luteibacter</taxon>
    </lineage>
</organism>
<dbReference type="SUPFAM" id="SSF51110">
    <property type="entry name" value="alpha-D-mannose-specific plant lectins"/>
    <property type="match status" value="1"/>
</dbReference>